<dbReference type="GO" id="GO:0016020">
    <property type="term" value="C:membrane"/>
    <property type="evidence" value="ECO:0007669"/>
    <property type="project" value="UniProtKB-SubCell"/>
</dbReference>
<dbReference type="PANTHER" id="PTHR30168:SF0">
    <property type="entry name" value="INNER MEMBRANE PROTEIN"/>
    <property type="match status" value="1"/>
</dbReference>
<keyword evidence="4" id="KW-0472">Membrane</keyword>
<evidence type="ECO:0000256" key="2">
    <source>
        <dbReference type="ARBA" id="ARBA00022692"/>
    </source>
</evidence>
<evidence type="ECO:0000256" key="3">
    <source>
        <dbReference type="ARBA" id="ARBA00022989"/>
    </source>
</evidence>
<dbReference type="AlphaFoldDB" id="A0A9W6HW68"/>
<dbReference type="InterPro" id="IPR007343">
    <property type="entry name" value="Uncharacterised_pept_Zn_put"/>
</dbReference>
<accession>A0A9W6HW68</accession>
<organism evidence="6 7">
    <name type="scientific">Streptosporangium carneum</name>
    <dbReference type="NCBI Taxonomy" id="47481"/>
    <lineage>
        <taxon>Bacteria</taxon>
        <taxon>Bacillati</taxon>
        <taxon>Actinomycetota</taxon>
        <taxon>Actinomycetes</taxon>
        <taxon>Streptosporangiales</taxon>
        <taxon>Streptosporangiaceae</taxon>
        <taxon>Streptosporangium</taxon>
    </lineage>
</organism>
<dbReference type="EMBL" id="BSEV01000001">
    <property type="protein sequence ID" value="GLK07158.1"/>
    <property type="molecule type" value="Genomic_DNA"/>
</dbReference>
<evidence type="ECO:0000313" key="7">
    <source>
        <dbReference type="Proteomes" id="UP001143474"/>
    </source>
</evidence>
<evidence type="ECO:0000256" key="5">
    <source>
        <dbReference type="SAM" id="SignalP"/>
    </source>
</evidence>
<proteinExistence type="predicted"/>
<evidence type="ECO:0008006" key="8">
    <source>
        <dbReference type="Google" id="ProtNLM"/>
    </source>
</evidence>
<keyword evidence="7" id="KW-1185">Reference proteome</keyword>
<evidence type="ECO:0000256" key="1">
    <source>
        <dbReference type="ARBA" id="ARBA00004167"/>
    </source>
</evidence>
<dbReference type="Pfam" id="PF04228">
    <property type="entry name" value="Zn_peptidase"/>
    <property type="match status" value="1"/>
</dbReference>
<keyword evidence="3" id="KW-1133">Transmembrane helix</keyword>
<feature type="chain" id="PRO_5040860593" description="Metalloprotease-like protein" evidence="5">
    <location>
        <begin position="39"/>
        <end position="279"/>
    </location>
</feature>
<keyword evidence="2" id="KW-0812">Transmembrane</keyword>
<reference evidence="6" key="1">
    <citation type="journal article" date="2014" name="Int. J. Syst. Evol. Microbiol.">
        <title>Complete genome sequence of Corynebacterium casei LMG S-19264T (=DSM 44701T), isolated from a smear-ripened cheese.</title>
        <authorList>
            <consortium name="US DOE Joint Genome Institute (JGI-PGF)"/>
            <person name="Walter F."/>
            <person name="Albersmeier A."/>
            <person name="Kalinowski J."/>
            <person name="Ruckert C."/>
        </authorList>
    </citation>
    <scope>NUCLEOTIDE SEQUENCE</scope>
    <source>
        <strain evidence="6">VKM Ac-2007</strain>
    </source>
</reference>
<comment type="caution">
    <text evidence="6">The sequence shown here is derived from an EMBL/GenBank/DDBJ whole genome shotgun (WGS) entry which is preliminary data.</text>
</comment>
<dbReference type="Proteomes" id="UP001143474">
    <property type="component" value="Unassembled WGS sequence"/>
</dbReference>
<comment type="subcellular location">
    <subcellularLocation>
        <location evidence="1">Membrane</location>
        <topology evidence="1">Single-pass membrane protein</topology>
    </subcellularLocation>
</comment>
<feature type="signal peptide" evidence="5">
    <location>
        <begin position="1"/>
        <end position="38"/>
    </location>
</feature>
<protein>
    <recommendedName>
        <fullName evidence="8">Metalloprotease-like protein</fullName>
    </recommendedName>
</protein>
<evidence type="ECO:0000313" key="6">
    <source>
        <dbReference type="EMBL" id="GLK07158.1"/>
    </source>
</evidence>
<reference evidence="6" key="2">
    <citation type="submission" date="2023-01" db="EMBL/GenBank/DDBJ databases">
        <authorList>
            <person name="Sun Q."/>
            <person name="Evtushenko L."/>
        </authorList>
    </citation>
    <scope>NUCLEOTIDE SEQUENCE</scope>
    <source>
        <strain evidence="6">VKM Ac-2007</strain>
    </source>
</reference>
<name>A0A9W6HW68_9ACTN</name>
<evidence type="ECO:0000256" key="4">
    <source>
        <dbReference type="ARBA" id="ARBA00023136"/>
    </source>
</evidence>
<gene>
    <name evidence="6" type="ORF">GCM10017600_05630</name>
</gene>
<dbReference type="PANTHER" id="PTHR30168">
    <property type="entry name" value="PUTATIVE MEMBRANE PROTEIN YPFJ"/>
    <property type="match status" value="1"/>
</dbReference>
<sequence>MPSVPITASIGFGPVHTPRIALLAGALAGLLFTGTAHAGTGAAGVPVPTGTEALTRNPLYRSGKLTVPCGHQLEDSGSFTAAKKHLTAMLNCLDASWSAQLKKVGLPFKKPKIRFMAKPSRACGSAWGKNVTGRYCDNGRQLVILISDYAITDPADPVTLHLIAHEYAHHLQNLTGMATAYQNMPARTKAQALTQSRRLELQADCLGAAFMGSVWASQEYQDRDWKDVVDLYRQSGDEEVNKERSHGTGKNRVAWLQKGFTAASPAACNTWTAPASHVA</sequence>
<keyword evidence="5" id="KW-0732">Signal</keyword>